<feature type="compositionally biased region" description="Polar residues" evidence="2">
    <location>
        <begin position="20"/>
        <end position="31"/>
    </location>
</feature>
<feature type="region of interest" description="Disordered" evidence="2">
    <location>
        <begin position="797"/>
        <end position="832"/>
    </location>
</feature>
<dbReference type="VEuPathDB" id="TriTrypDB:TcCL_NonESM05855"/>
<accession>A0A2V2X0C4</accession>
<dbReference type="VEuPathDB" id="TriTrypDB:C4B63_95g26"/>
<dbReference type="VEuPathDB" id="TriTrypDB:TcCLB.506733.80"/>
<sequence>MSSNPIDFSSSLTPRGRMSLQDNENSTSSSGGPLGTVLSVTTQTRSMKMPGSTSSSSLRTSLQGVKLPKRRFLPAAEDDPVMNRLQFRYATKPKERMYAKVPTAVNRLTASAGGELRSEVEASTAAIHQETVGMLCRNLPLIADPSSEIEAVLGSIETERPKKTANLDDRITPQTLYKLLHTGRALASKMASRRKAQEVLEDLKKLPNTKLDDLRTQVTRLEPPYVDQMLQAKVFNRPQNDEDLRPREAFPITLLDTEDKKLNLRSEQEFHSHVLAPPPTRKENREVRHKLSLFSPSSHAGDSPENVAVALNVPLTLSTGMGDDTGIIEQFVSYASARRRPEIGGGVHSDTVAGIPRPHPSYNPVFSALDAVLAVSKEYEKVQQTWPGASTRQMSASRQAIIDRIASWESSRIPRSLWVTVSDPTFPGSRLHQLDEDASSGAPKRSSIVFPAVKATGRAQVYLLADALDRMFQEIPDTLAVLADRETAKILLPEAPENDGPIVYRDLADVERIMDLKALQESDSAHRKYIEAAEKVMEVVDVGLVEIIRQVAGSCKERGALLDVLRLLIKDVISSCLWLIGYCKDQARREAKARRELIQASKQDVEEVMMLREEVRKRKQEEEIMRGANAELEQKASKYDTLIDRLKLKDKNFSRHPVHKHLRLLMELEEDYTKMTTKGLEELYKRQNAQPSDEPKVYDAPTAHMNSVRQEEQQISQEELYTESYRLLAAVTEALRVVDETCEPLYDRIALPPLGLTSKVASMRWAEIANAVGSYEVEKKHRQHVFELFARWNEMQGKSGATSAQPSGLGGEITDSEAPQSPDEKSPHKKATPYELQTLGLEAEMTDDPKKRVQFITRKDLADMGVTDCSPDEINAMYSPDFDIAAFLRIEYNPPGEYEMTPKILRDMVHDVTEVLRHITLRMNALANSGLVKEGVKPPLQAPAHPEDACMLCGRRDRVAMERKTRSETMQRVAGEIQRRYDEMVKKCQRAESERESYRREIQRFQIREKKQIEEWEIRENELRQENAALLEENRRLAQQAYSAGTSSGDVETEHGTVAFVRNRLMSDAMSLSSEEFTSEYGDGDEEDEQSGPPDQSDNAPW</sequence>
<proteinExistence type="predicted"/>
<dbReference type="VEuPathDB" id="TriTrypDB:TCSYLVIO_002842"/>
<feature type="coiled-coil region" evidence="1">
    <location>
        <begin position="611"/>
        <end position="649"/>
    </location>
</feature>
<dbReference type="VEuPathDB" id="TriTrypDB:TcBrA4_0073830"/>
<comment type="caution">
    <text evidence="3">The sequence shown here is derived from an EMBL/GenBank/DDBJ whole genome shotgun (WGS) entry which is preliminary data.</text>
</comment>
<dbReference type="OMA" id="LYVESYR"/>
<feature type="coiled-coil region" evidence="1">
    <location>
        <begin position="974"/>
        <end position="1040"/>
    </location>
</feature>
<keyword evidence="1" id="KW-0175">Coiled coil</keyword>
<dbReference type="Proteomes" id="UP000246078">
    <property type="component" value="Unassembled WGS sequence"/>
</dbReference>
<evidence type="ECO:0000313" key="3">
    <source>
        <dbReference type="EMBL" id="PWV14298.1"/>
    </source>
</evidence>
<dbReference type="OrthoDB" id="273694at2759"/>
<feature type="region of interest" description="Disordered" evidence="2">
    <location>
        <begin position="1071"/>
        <end position="1102"/>
    </location>
</feature>
<evidence type="ECO:0000256" key="2">
    <source>
        <dbReference type="SAM" id="MobiDB-lite"/>
    </source>
</evidence>
<evidence type="ECO:0000313" key="4">
    <source>
        <dbReference type="Proteomes" id="UP000246078"/>
    </source>
</evidence>
<organism evidence="3 4">
    <name type="scientific">Trypanosoma cruzi</name>
    <dbReference type="NCBI Taxonomy" id="5693"/>
    <lineage>
        <taxon>Eukaryota</taxon>
        <taxon>Discoba</taxon>
        <taxon>Euglenozoa</taxon>
        <taxon>Kinetoplastea</taxon>
        <taxon>Metakinetoplastina</taxon>
        <taxon>Trypanosomatida</taxon>
        <taxon>Trypanosomatidae</taxon>
        <taxon>Trypanosoma</taxon>
        <taxon>Schizotrypanum</taxon>
    </lineage>
</organism>
<dbReference type="VEuPathDB" id="TriTrypDB:Tc_MARK_2195"/>
<feature type="compositionally biased region" description="Low complexity" evidence="2">
    <location>
        <begin position="52"/>
        <end position="62"/>
    </location>
</feature>
<name>A0A2V2X0C4_TRYCR</name>
<dbReference type="VEuPathDB" id="TriTrypDB:BCY84_17623"/>
<feature type="compositionally biased region" description="Polar residues" evidence="2">
    <location>
        <begin position="1"/>
        <end position="13"/>
    </location>
</feature>
<reference evidence="3 4" key="1">
    <citation type="journal article" date="2018" name="Microb. Genom.">
        <title>Expanding an expanded genome: long-read sequencing of Trypanosoma cruzi.</title>
        <authorList>
            <person name="Berna L."/>
            <person name="Rodriguez M."/>
            <person name="Chiribao M.L."/>
            <person name="Parodi-Talice A."/>
            <person name="Pita S."/>
            <person name="Rijo G."/>
            <person name="Alvarez-Valin F."/>
            <person name="Robello C."/>
        </authorList>
    </citation>
    <scope>NUCLEOTIDE SEQUENCE [LARGE SCALE GENOMIC DNA]</scope>
    <source>
        <strain evidence="3 4">TCC</strain>
    </source>
</reference>
<feature type="region of interest" description="Disordered" evidence="2">
    <location>
        <begin position="44"/>
        <end position="63"/>
    </location>
</feature>
<protein>
    <submittedName>
        <fullName evidence="3">Uncharacterized protein</fullName>
    </submittedName>
</protein>
<dbReference type="AlphaFoldDB" id="A0A2V2X0C4"/>
<dbReference type="SMR" id="A0A2V2X0C4"/>
<dbReference type="EMBL" id="PRFC01000037">
    <property type="protein sequence ID" value="PWV14298.1"/>
    <property type="molecule type" value="Genomic_DNA"/>
</dbReference>
<dbReference type="VEuPathDB" id="TriTrypDB:TcCLB.511857.20"/>
<dbReference type="VEuPathDB" id="TriTrypDB:C3747_37g101"/>
<gene>
    <name evidence="3" type="ORF">C3747_37g101</name>
</gene>
<evidence type="ECO:0000256" key="1">
    <source>
        <dbReference type="SAM" id="Coils"/>
    </source>
</evidence>
<feature type="compositionally biased region" description="Polar residues" evidence="2">
    <location>
        <begin position="1093"/>
        <end position="1102"/>
    </location>
</feature>
<dbReference type="VEuPathDB" id="TriTrypDB:TcG_04410"/>
<dbReference type="VEuPathDB" id="TriTrypDB:TcYC6_0102170"/>
<dbReference type="PANTHER" id="PTHR34894:SF5">
    <property type="entry name" value="EF-HAND DOMAIN-CONTAINING PROTEIN"/>
    <property type="match status" value="1"/>
</dbReference>
<dbReference type="VEuPathDB" id="TriTrypDB:TCDM_06903"/>
<dbReference type="PANTHER" id="PTHR34894">
    <property type="entry name" value="SAM-DEPENDENT METHYLTRANSFERASE RSMI, CONSERVED SITE"/>
    <property type="match status" value="1"/>
</dbReference>
<dbReference type="VEuPathDB" id="TriTrypDB:ECC02_004210"/>
<feature type="region of interest" description="Disordered" evidence="2">
    <location>
        <begin position="1"/>
        <end position="37"/>
    </location>
</feature>